<name>A0A9K3PAB2_9STRA</name>
<accession>A0A9K3PAB2</accession>
<comment type="caution">
    <text evidence="1">The sequence shown here is derived from an EMBL/GenBank/DDBJ whole genome shotgun (WGS) entry which is preliminary data.</text>
</comment>
<proteinExistence type="predicted"/>
<protein>
    <submittedName>
        <fullName evidence="1">Uncharacterized protein</fullName>
    </submittedName>
</protein>
<dbReference type="EMBL" id="JAGRRH010000032">
    <property type="protein sequence ID" value="KAG7339580.1"/>
    <property type="molecule type" value="Genomic_DNA"/>
</dbReference>
<organism evidence="1 3">
    <name type="scientific">Nitzschia inconspicua</name>
    <dbReference type="NCBI Taxonomy" id="303405"/>
    <lineage>
        <taxon>Eukaryota</taxon>
        <taxon>Sar</taxon>
        <taxon>Stramenopiles</taxon>
        <taxon>Ochrophyta</taxon>
        <taxon>Bacillariophyta</taxon>
        <taxon>Bacillariophyceae</taxon>
        <taxon>Bacillariophycidae</taxon>
        <taxon>Bacillariales</taxon>
        <taxon>Bacillariaceae</taxon>
        <taxon>Nitzschia</taxon>
    </lineage>
</organism>
<dbReference type="Proteomes" id="UP000693970">
    <property type="component" value="Unassembled WGS sequence"/>
</dbReference>
<reference evidence="1" key="1">
    <citation type="journal article" date="2021" name="Sci. Rep.">
        <title>Diploid genomic architecture of Nitzschia inconspicua, an elite biomass production diatom.</title>
        <authorList>
            <person name="Oliver A."/>
            <person name="Podell S."/>
            <person name="Pinowska A."/>
            <person name="Traller J.C."/>
            <person name="Smith S.R."/>
            <person name="McClure R."/>
            <person name="Beliaev A."/>
            <person name="Bohutskyi P."/>
            <person name="Hill E.A."/>
            <person name="Rabines A."/>
            <person name="Zheng H."/>
            <person name="Allen L.Z."/>
            <person name="Kuo A."/>
            <person name="Grigoriev I.V."/>
            <person name="Allen A.E."/>
            <person name="Hazlebeck D."/>
            <person name="Allen E.E."/>
        </authorList>
    </citation>
    <scope>NUCLEOTIDE SEQUENCE</scope>
    <source>
        <strain evidence="1">Hildebrandi</strain>
    </source>
</reference>
<evidence type="ECO:0000313" key="3">
    <source>
        <dbReference type="Proteomes" id="UP000693970"/>
    </source>
</evidence>
<evidence type="ECO:0000313" key="2">
    <source>
        <dbReference type="EMBL" id="KAG7365639.1"/>
    </source>
</evidence>
<sequence length="137" mass="14739">MSAEGDVASSKNVQRMQKELLLHQVSILGVIRQLHTYTSPKKGFSTPPFASFLDLSKSNTSSDRTSILLPQPLQAAIDSVSKKLAHPLGQQEGAGQIMQQLSIHSGPRCPPFSTGKGKKNLLVRISAKKPGGLHVET</sequence>
<dbReference type="AlphaFoldDB" id="A0A9K3PAB2"/>
<dbReference type="EMBL" id="JAGRRH010000008">
    <property type="protein sequence ID" value="KAG7365639.1"/>
    <property type="molecule type" value="Genomic_DNA"/>
</dbReference>
<gene>
    <name evidence="2" type="ORF">IV203_025080</name>
    <name evidence="1" type="ORF">IV203_025173</name>
</gene>
<evidence type="ECO:0000313" key="1">
    <source>
        <dbReference type="EMBL" id="KAG7339580.1"/>
    </source>
</evidence>
<keyword evidence="3" id="KW-1185">Reference proteome</keyword>
<reference evidence="1" key="2">
    <citation type="submission" date="2021-04" db="EMBL/GenBank/DDBJ databases">
        <authorList>
            <person name="Podell S."/>
        </authorList>
    </citation>
    <scope>NUCLEOTIDE SEQUENCE</scope>
    <source>
        <strain evidence="1">Hildebrandi</strain>
    </source>
</reference>